<organism evidence="1 2">
    <name type="scientific">Eleusine coracana subsp. coracana</name>
    <dbReference type="NCBI Taxonomy" id="191504"/>
    <lineage>
        <taxon>Eukaryota</taxon>
        <taxon>Viridiplantae</taxon>
        <taxon>Streptophyta</taxon>
        <taxon>Embryophyta</taxon>
        <taxon>Tracheophyta</taxon>
        <taxon>Spermatophyta</taxon>
        <taxon>Magnoliopsida</taxon>
        <taxon>Liliopsida</taxon>
        <taxon>Poales</taxon>
        <taxon>Poaceae</taxon>
        <taxon>PACMAD clade</taxon>
        <taxon>Chloridoideae</taxon>
        <taxon>Cynodonteae</taxon>
        <taxon>Eleusininae</taxon>
        <taxon>Eleusine</taxon>
    </lineage>
</organism>
<protein>
    <recommendedName>
        <fullName evidence="3">Reverse transcriptase zinc-binding domain-containing protein</fullName>
    </recommendedName>
</protein>
<reference evidence="1" key="2">
    <citation type="submission" date="2021-12" db="EMBL/GenBank/DDBJ databases">
        <title>Resequencing data analysis of finger millet.</title>
        <authorList>
            <person name="Hatakeyama M."/>
            <person name="Aluri S."/>
            <person name="Balachadran M.T."/>
            <person name="Sivarajan S.R."/>
            <person name="Poveda L."/>
            <person name="Shimizu-Inatsugi R."/>
            <person name="Schlapbach R."/>
            <person name="Sreeman S.M."/>
            <person name="Shimizu K.K."/>
        </authorList>
    </citation>
    <scope>NUCLEOTIDE SEQUENCE</scope>
</reference>
<name>A0AAV5CDD0_ELECO</name>
<proteinExistence type="predicted"/>
<keyword evidence="2" id="KW-1185">Reference proteome</keyword>
<evidence type="ECO:0000313" key="2">
    <source>
        <dbReference type="Proteomes" id="UP001054889"/>
    </source>
</evidence>
<evidence type="ECO:0008006" key="3">
    <source>
        <dbReference type="Google" id="ProtNLM"/>
    </source>
</evidence>
<accession>A0AAV5CDD0</accession>
<evidence type="ECO:0000313" key="1">
    <source>
        <dbReference type="EMBL" id="GJM96084.1"/>
    </source>
</evidence>
<reference evidence="1" key="1">
    <citation type="journal article" date="2018" name="DNA Res.">
        <title>Multiple hybrid de novo genome assembly of finger millet, an orphan allotetraploid crop.</title>
        <authorList>
            <person name="Hatakeyama M."/>
            <person name="Aluri S."/>
            <person name="Balachadran M.T."/>
            <person name="Sivarajan S.R."/>
            <person name="Patrignani A."/>
            <person name="Gruter S."/>
            <person name="Poveda L."/>
            <person name="Shimizu-Inatsugi R."/>
            <person name="Baeten J."/>
            <person name="Francoijs K.J."/>
            <person name="Nataraja K.N."/>
            <person name="Reddy Y.A.N."/>
            <person name="Phadnis S."/>
            <person name="Ravikumar R.L."/>
            <person name="Schlapbach R."/>
            <person name="Sreeman S.M."/>
            <person name="Shimizu K.K."/>
        </authorList>
    </citation>
    <scope>NUCLEOTIDE SEQUENCE</scope>
</reference>
<dbReference type="Proteomes" id="UP001054889">
    <property type="component" value="Unassembled WGS sequence"/>
</dbReference>
<comment type="caution">
    <text evidence="1">The sequence shown here is derived from an EMBL/GenBank/DDBJ whole genome shotgun (WGS) entry which is preliminary data.</text>
</comment>
<dbReference type="EMBL" id="BQKI01000006">
    <property type="protein sequence ID" value="GJM96084.1"/>
    <property type="molecule type" value="Genomic_DNA"/>
</dbReference>
<sequence length="175" mass="19667">MGPPSYPQVPSWYKNASRVQNLRMKNIVNNHQCEVCANGTEDTGHIFFGCSFTQSFLECHWELGFGTPPRGTAIALLCYAIGSSRNTEMKWFSDQHNRPCHNCWCAAVRKLNCGDAGYLVKTKMSATPGLDNEPEVQQMFDTSIEIKIEDGLLGFFWTDRWLNGPTIQSLAPDLV</sequence>
<gene>
    <name evidence="1" type="primary">ga12892</name>
    <name evidence="1" type="ORF">PR202_ga12892</name>
</gene>
<dbReference type="AlphaFoldDB" id="A0AAV5CDD0"/>